<organism evidence="2 3">
    <name type="scientific">Enterovirga rhinocerotis</name>
    <dbReference type="NCBI Taxonomy" id="1339210"/>
    <lineage>
        <taxon>Bacteria</taxon>
        <taxon>Pseudomonadati</taxon>
        <taxon>Pseudomonadota</taxon>
        <taxon>Alphaproteobacteria</taxon>
        <taxon>Hyphomicrobiales</taxon>
        <taxon>Methylobacteriaceae</taxon>
        <taxon>Enterovirga</taxon>
    </lineage>
</organism>
<proteinExistence type="predicted"/>
<accession>A0A4R7BS49</accession>
<dbReference type="PROSITE" id="PS51186">
    <property type="entry name" value="GNAT"/>
    <property type="match status" value="1"/>
</dbReference>
<dbReference type="PANTHER" id="PTHR43233:SF1">
    <property type="entry name" value="FAMILY N-ACETYLTRANSFERASE, PUTATIVE (AFU_ORTHOLOGUE AFUA_6G03350)-RELATED"/>
    <property type="match status" value="1"/>
</dbReference>
<dbReference type="OrthoDB" id="9797417at2"/>
<dbReference type="SUPFAM" id="SSF55729">
    <property type="entry name" value="Acyl-CoA N-acyltransferases (Nat)"/>
    <property type="match status" value="1"/>
</dbReference>
<keyword evidence="3" id="KW-1185">Reference proteome</keyword>
<comment type="caution">
    <text evidence="2">The sequence shown here is derived from an EMBL/GenBank/DDBJ whole genome shotgun (WGS) entry which is preliminary data.</text>
</comment>
<reference evidence="2 3" key="1">
    <citation type="submission" date="2019-03" db="EMBL/GenBank/DDBJ databases">
        <title>Genomic Encyclopedia of Type Strains, Phase IV (KMG-IV): sequencing the most valuable type-strain genomes for metagenomic binning, comparative biology and taxonomic classification.</title>
        <authorList>
            <person name="Goeker M."/>
        </authorList>
    </citation>
    <scope>NUCLEOTIDE SEQUENCE [LARGE SCALE GENOMIC DNA]</scope>
    <source>
        <strain evidence="2 3">DSM 25903</strain>
    </source>
</reference>
<evidence type="ECO:0000259" key="1">
    <source>
        <dbReference type="PROSITE" id="PS51186"/>
    </source>
</evidence>
<gene>
    <name evidence="2" type="ORF">EV668_3950</name>
</gene>
<evidence type="ECO:0000313" key="3">
    <source>
        <dbReference type="Proteomes" id="UP000295122"/>
    </source>
</evidence>
<dbReference type="InterPro" id="IPR016181">
    <property type="entry name" value="Acyl_CoA_acyltransferase"/>
</dbReference>
<dbReference type="RefSeq" id="WP_133773630.1">
    <property type="nucleotide sequence ID" value="NZ_SNZR01000015.1"/>
</dbReference>
<dbReference type="PANTHER" id="PTHR43233">
    <property type="entry name" value="FAMILY N-ACETYLTRANSFERASE, PUTATIVE (AFU_ORTHOLOGUE AFUA_6G03350)-RELATED"/>
    <property type="match status" value="1"/>
</dbReference>
<dbReference type="Proteomes" id="UP000295122">
    <property type="component" value="Unassembled WGS sequence"/>
</dbReference>
<evidence type="ECO:0000313" key="2">
    <source>
        <dbReference type="EMBL" id="TDR88083.1"/>
    </source>
</evidence>
<dbReference type="InterPro" id="IPR053144">
    <property type="entry name" value="Acetyltransferase_Butenolide"/>
</dbReference>
<feature type="domain" description="N-acetyltransferase" evidence="1">
    <location>
        <begin position="7"/>
        <end position="144"/>
    </location>
</feature>
<keyword evidence="2" id="KW-0808">Transferase</keyword>
<sequence length="144" mass="16715">MHVPGYEISRDPSRLDRDVIYRFLSEESYWCPGIPRSVVETSIDHSLCFGVYHNGAQTGFARVITDRATFALVADVFVLQPHRGKGLSKWLMHEVMQHPDLRDLRRLLLLTSDAHSFYKQFGFNEIGNAWRFMEVLKPDAYKRA</sequence>
<dbReference type="EMBL" id="SNZR01000015">
    <property type="protein sequence ID" value="TDR88083.1"/>
    <property type="molecule type" value="Genomic_DNA"/>
</dbReference>
<protein>
    <submittedName>
        <fullName evidence="2">Acetyltransferase (GNAT) family protein</fullName>
    </submittedName>
</protein>
<dbReference type="InterPro" id="IPR000182">
    <property type="entry name" value="GNAT_dom"/>
</dbReference>
<dbReference type="Gene3D" id="3.40.630.30">
    <property type="match status" value="1"/>
</dbReference>
<dbReference type="CDD" id="cd04301">
    <property type="entry name" value="NAT_SF"/>
    <property type="match status" value="1"/>
</dbReference>
<dbReference type="AlphaFoldDB" id="A0A4R7BS49"/>
<name>A0A4R7BS49_9HYPH</name>
<dbReference type="Pfam" id="PF13508">
    <property type="entry name" value="Acetyltransf_7"/>
    <property type="match status" value="1"/>
</dbReference>
<dbReference type="GO" id="GO:0016747">
    <property type="term" value="F:acyltransferase activity, transferring groups other than amino-acyl groups"/>
    <property type="evidence" value="ECO:0007669"/>
    <property type="project" value="InterPro"/>
</dbReference>